<gene>
    <name evidence="14" type="ORF">MMEN_LOCUS21251</name>
</gene>
<evidence type="ECO:0000313" key="15">
    <source>
        <dbReference type="Proteomes" id="UP000677803"/>
    </source>
</evidence>
<comment type="subcellular location">
    <subcellularLocation>
        <location evidence="1">Secreted</location>
        <location evidence="1">Extracellular space</location>
        <location evidence="1">Extracellular matrix</location>
        <location evidence="1">Basement membrane</location>
    </subcellularLocation>
</comment>
<dbReference type="SMART" id="SM00180">
    <property type="entry name" value="EGF_Lam"/>
    <property type="match status" value="1"/>
</dbReference>
<dbReference type="GO" id="GO:0007155">
    <property type="term" value="P:cell adhesion"/>
    <property type="evidence" value="ECO:0007669"/>
    <property type="project" value="UniProtKB-KW"/>
</dbReference>
<evidence type="ECO:0000259" key="13">
    <source>
        <dbReference type="PROSITE" id="PS50027"/>
    </source>
</evidence>
<dbReference type="PROSITE" id="PS50027">
    <property type="entry name" value="EGF_LAM_2"/>
    <property type="match status" value="1"/>
</dbReference>
<evidence type="ECO:0000256" key="6">
    <source>
        <dbReference type="ARBA" id="ARBA00022869"/>
    </source>
</evidence>
<dbReference type="Pfam" id="PF00053">
    <property type="entry name" value="EGF_laminin"/>
    <property type="match status" value="1"/>
</dbReference>
<dbReference type="SUPFAM" id="SSF57196">
    <property type="entry name" value="EGF/Laminin"/>
    <property type="match status" value="1"/>
</dbReference>
<name>A0A8S4BZ05_9TELE</name>
<evidence type="ECO:0000256" key="8">
    <source>
        <dbReference type="ARBA" id="ARBA00023054"/>
    </source>
</evidence>
<evidence type="ECO:0000256" key="3">
    <source>
        <dbReference type="ARBA" id="ARBA00022530"/>
    </source>
</evidence>
<evidence type="ECO:0000256" key="9">
    <source>
        <dbReference type="ARBA" id="ARBA00023157"/>
    </source>
</evidence>
<keyword evidence="7" id="KW-0130">Cell adhesion</keyword>
<keyword evidence="2" id="KW-0964">Secreted</keyword>
<organism evidence="14 15">
    <name type="scientific">Menidia menidia</name>
    <name type="common">Atlantic silverside</name>
    <dbReference type="NCBI Taxonomy" id="238744"/>
    <lineage>
        <taxon>Eukaryota</taxon>
        <taxon>Metazoa</taxon>
        <taxon>Chordata</taxon>
        <taxon>Craniata</taxon>
        <taxon>Vertebrata</taxon>
        <taxon>Euteleostomi</taxon>
        <taxon>Actinopterygii</taxon>
        <taxon>Neopterygii</taxon>
        <taxon>Teleostei</taxon>
        <taxon>Neoteleostei</taxon>
        <taxon>Acanthomorphata</taxon>
        <taxon>Ovalentaria</taxon>
        <taxon>Atherinomorphae</taxon>
        <taxon>Atheriniformes</taxon>
        <taxon>Atherinopsidae</taxon>
        <taxon>Menidiinae</taxon>
        <taxon>Menidia</taxon>
    </lineage>
</organism>
<keyword evidence="15" id="KW-1185">Reference proteome</keyword>
<dbReference type="Proteomes" id="UP000677803">
    <property type="component" value="Unassembled WGS sequence"/>
</dbReference>
<dbReference type="OrthoDB" id="5985440at2759"/>
<dbReference type="CDD" id="cd00055">
    <property type="entry name" value="EGF_Lam"/>
    <property type="match status" value="1"/>
</dbReference>
<keyword evidence="11 12" id="KW-0424">Laminin EGF-like domain</keyword>
<keyword evidence="3" id="KW-0272">Extracellular matrix</keyword>
<dbReference type="PROSITE" id="PS01248">
    <property type="entry name" value="EGF_LAM_1"/>
    <property type="match status" value="1"/>
</dbReference>
<comment type="caution">
    <text evidence="14">The sequence shown here is derived from an EMBL/GenBank/DDBJ whole genome shotgun (WGS) entry which is preliminary data.</text>
</comment>
<reference evidence="14" key="1">
    <citation type="submission" date="2021-05" db="EMBL/GenBank/DDBJ databases">
        <authorList>
            <person name="Tigano A."/>
        </authorList>
    </citation>
    <scope>NUCLEOTIDE SEQUENCE</scope>
</reference>
<dbReference type="FunFam" id="2.10.25.10:FF:000084">
    <property type="entry name" value="Laminin subunit alpha 3"/>
    <property type="match status" value="1"/>
</dbReference>
<proteinExistence type="predicted"/>
<evidence type="ECO:0000256" key="4">
    <source>
        <dbReference type="ARBA" id="ARBA00022729"/>
    </source>
</evidence>
<keyword evidence="5" id="KW-0677">Repeat</keyword>
<keyword evidence="9 12" id="KW-1015">Disulfide bond</keyword>
<keyword evidence="4" id="KW-0732">Signal</keyword>
<keyword evidence="6" id="KW-0084">Basement membrane</keyword>
<evidence type="ECO:0000256" key="5">
    <source>
        <dbReference type="ARBA" id="ARBA00022737"/>
    </source>
</evidence>
<evidence type="ECO:0000256" key="7">
    <source>
        <dbReference type="ARBA" id="ARBA00022889"/>
    </source>
</evidence>
<evidence type="ECO:0000256" key="1">
    <source>
        <dbReference type="ARBA" id="ARBA00004302"/>
    </source>
</evidence>
<evidence type="ECO:0000256" key="2">
    <source>
        <dbReference type="ARBA" id="ARBA00022525"/>
    </source>
</evidence>
<dbReference type="EMBL" id="CAJRST010041110">
    <property type="protein sequence ID" value="CAG6021033.1"/>
    <property type="molecule type" value="Genomic_DNA"/>
</dbReference>
<evidence type="ECO:0000313" key="14">
    <source>
        <dbReference type="EMBL" id="CAG6021033.1"/>
    </source>
</evidence>
<dbReference type="Gene3D" id="2.170.300.10">
    <property type="entry name" value="Tie2 ligand-binding domain superfamily"/>
    <property type="match status" value="1"/>
</dbReference>
<dbReference type="AlphaFoldDB" id="A0A8S4BZ05"/>
<evidence type="ECO:0000256" key="11">
    <source>
        <dbReference type="ARBA" id="ARBA00023292"/>
    </source>
</evidence>
<evidence type="ECO:0000256" key="12">
    <source>
        <dbReference type="PROSITE-ProRule" id="PRU00460"/>
    </source>
</evidence>
<keyword evidence="10" id="KW-0325">Glycoprotein</keyword>
<evidence type="ECO:0000256" key="10">
    <source>
        <dbReference type="ARBA" id="ARBA00023180"/>
    </source>
</evidence>
<feature type="domain" description="Laminin EGF-like" evidence="13">
    <location>
        <begin position="13"/>
        <end position="72"/>
    </location>
</feature>
<feature type="disulfide bond" evidence="12">
    <location>
        <begin position="43"/>
        <end position="52"/>
    </location>
</feature>
<comment type="caution">
    <text evidence="12">Lacks conserved residue(s) required for the propagation of feature annotation.</text>
</comment>
<protein>
    <submittedName>
        <fullName evidence="14">(Atlantic silverside) hypothetical protein</fullName>
    </submittedName>
</protein>
<dbReference type="InterPro" id="IPR002049">
    <property type="entry name" value="LE_dom"/>
</dbReference>
<sequence length="73" mass="7675">MKLSSRFSAPSACDCDPDGSQNGGLCDGHTDLSLGQMAGQCRCKANVEGPRCDKCKTGFFGLSAEDPQGCQRE</sequence>
<dbReference type="GO" id="GO:0005604">
    <property type="term" value="C:basement membrane"/>
    <property type="evidence" value="ECO:0007669"/>
    <property type="project" value="UniProtKB-SubCell"/>
</dbReference>
<accession>A0A8S4BZ05</accession>
<keyword evidence="8" id="KW-0175">Coiled coil</keyword>